<evidence type="ECO:0000256" key="6">
    <source>
        <dbReference type="SAM" id="SignalP"/>
    </source>
</evidence>
<evidence type="ECO:0000256" key="2">
    <source>
        <dbReference type="ARBA" id="ARBA00022692"/>
    </source>
</evidence>
<keyword evidence="5" id="KW-0949">S-adenosyl-L-methionine</keyword>
<dbReference type="STRING" id="5643.A0A060SQS0"/>
<evidence type="ECO:0000313" key="8">
    <source>
        <dbReference type="Proteomes" id="UP000029665"/>
    </source>
</evidence>
<evidence type="ECO:0000256" key="5">
    <source>
        <dbReference type="RuleBase" id="RU362022"/>
    </source>
</evidence>
<keyword evidence="5" id="KW-0489">Methyltransferase</keyword>
<evidence type="ECO:0000256" key="1">
    <source>
        <dbReference type="ARBA" id="ARBA00004141"/>
    </source>
</evidence>
<reference evidence="7" key="1">
    <citation type="submission" date="2014-01" db="EMBL/GenBank/DDBJ databases">
        <title>The genome of the white-rot fungus Pycnoporus cinnabarinus: a basidiomycete model with a versatile arsenal for lignocellulosic biomass breakdown.</title>
        <authorList>
            <person name="Levasseur A."/>
            <person name="Lomascolo A."/>
            <person name="Ruiz-Duenas F.J."/>
            <person name="Uzan E."/>
            <person name="Piumi F."/>
            <person name="Kues U."/>
            <person name="Ram A.F.J."/>
            <person name="Murat C."/>
            <person name="Haon M."/>
            <person name="Benoit I."/>
            <person name="Arfi Y."/>
            <person name="Chevret D."/>
            <person name="Drula E."/>
            <person name="Kwon M.J."/>
            <person name="Gouret P."/>
            <person name="Lesage-Meessen L."/>
            <person name="Lombard V."/>
            <person name="Mariette J."/>
            <person name="Noirot C."/>
            <person name="Park J."/>
            <person name="Patyshakuliyeva A."/>
            <person name="Wieneger R.A.B."/>
            <person name="Wosten H.A.B."/>
            <person name="Martin F."/>
            <person name="Coutinho P.M."/>
            <person name="de Vries R."/>
            <person name="Martinez A.T."/>
            <person name="Klopp C."/>
            <person name="Pontarotti P."/>
            <person name="Henrissat B."/>
            <person name="Record E."/>
        </authorList>
    </citation>
    <scope>NUCLEOTIDE SEQUENCE [LARGE SCALE GENOMIC DNA]</scope>
    <source>
        <strain evidence="7">BRFM137</strain>
    </source>
</reference>
<keyword evidence="5" id="KW-0256">Endoplasmic reticulum</keyword>
<evidence type="ECO:0000256" key="3">
    <source>
        <dbReference type="ARBA" id="ARBA00022989"/>
    </source>
</evidence>
<feature type="transmembrane region" description="Helical" evidence="5">
    <location>
        <begin position="128"/>
        <end position="146"/>
    </location>
</feature>
<comment type="caution">
    <text evidence="7">The sequence shown here is derived from an EMBL/GenBank/DDBJ whole genome shotgun (WGS) entry which is preliminary data.</text>
</comment>
<comment type="catalytic activity">
    <reaction evidence="5">
        <text>[protein]-C-terminal S-[(2E,6E)-farnesyl]-L-cysteine + S-adenosyl-L-methionine = [protein]-C-terminal S-[(2E,6E)-farnesyl]-L-cysteine methyl ester + S-adenosyl-L-homocysteine</text>
        <dbReference type="Rhea" id="RHEA:21672"/>
        <dbReference type="Rhea" id="RHEA-COMP:12125"/>
        <dbReference type="Rhea" id="RHEA-COMP:12126"/>
        <dbReference type="ChEBI" id="CHEBI:57856"/>
        <dbReference type="ChEBI" id="CHEBI:59789"/>
        <dbReference type="ChEBI" id="CHEBI:90510"/>
        <dbReference type="ChEBI" id="CHEBI:90511"/>
        <dbReference type="EC" id="2.1.1.100"/>
    </reaction>
</comment>
<name>A0A060SQS0_PYCCI</name>
<keyword evidence="3 5" id="KW-1133">Transmembrane helix</keyword>
<dbReference type="AlphaFoldDB" id="A0A060SQS0"/>
<organism evidence="7 8">
    <name type="scientific">Pycnoporus cinnabarinus</name>
    <name type="common">Cinnabar-red polypore</name>
    <name type="synonym">Trametes cinnabarina</name>
    <dbReference type="NCBI Taxonomy" id="5643"/>
    <lineage>
        <taxon>Eukaryota</taxon>
        <taxon>Fungi</taxon>
        <taxon>Dikarya</taxon>
        <taxon>Basidiomycota</taxon>
        <taxon>Agaricomycotina</taxon>
        <taxon>Agaricomycetes</taxon>
        <taxon>Polyporales</taxon>
        <taxon>Polyporaceae</taxon>
        <taxon>Trametes</taxon>
    </lineage>
</organism>
<gene>
    <name evidence="7" type="ORF">BN946_scf184901.g9</name>
</gene>
<keyword evidence="2 5" id="KW-0812">Transmembrane</keyword>
<keyword evidence="6" id="KW-0732">Signal</keyword>
<keyword evidence="8" id="KW-1185">Reference proteome</keyword>
<sequence>MSFSLLLIKVPALLAAMIAEYVTYTPPTPPPRSEETQSYNGGDLISHSARIGAYLTLAYAWTVHGCEVVAILAQNARSPSSPTIVSTLFSTPAAARQLNIDPVFLLGLSLLVLAILKEHKLVTWGPYSVVRHPGYTGMIASLLGMFMMQLSPRSWIAVSGVLDTTLGRAVIGAWVVWGMLMVIGFVRRVPREDMVLKKEFGTQWDEWATRVPYTLVPYVW</sequence>
<feature type="transmembrane region" description="Helical" evidence="5">
    <location>
        <begin position="98"/>
        <end position="116"/>
    </location>
</feature>
<dbReference type="Proteomes" id="UP000029665">
    <property type="component" value="Unassembled WGS sequence"/>
</dbReference>
<dbReference type="EMBL" id="CCBP010000417">
    <property type="protein sequence ID" value="CDO76872.1"/>
    <property type="molecule type" value="Genomic_DNA"/>
</dbReference>
<dbReference type="OrthoDB" id="422086at2759"/>
<dbReference type="EC" id="2.1.1.100" evidence="5"/>
<proteinExistence type="inferred from homology"/>
<keyword evidence="4 5" id="KW-0472">Membrane</keyword>
<comment type="subcellular location">
    <subcellularLocation>
        <location evidence="5">Endoplasmic reticulum membrane</location>
        <topology evidence="5">Multi-pass membrane protein</topology>
    </subcellularLocation>
    <subcellularLocation>
        <location evidence="1">Membrane</location>
        <topology evidence="1">Multi-pass membrane protein</topology>
    </subcellularLocation>
</comment>
<dbReference type="GO" id="GO:0005789">
    <property type="term" value="C:endoplasmic reticulum membrane"/>
    <property type="evidence" value="ECO:0007669"/>
    <property type="project" value="UniProtKB-SubCell"/>
</dbReference>
<dbReference type="PANTHER" id="PTHR12714:SF9">
    <property type="entry name" value="PROTEIN-S-ISOPRENYLCYSTEINE O-METHYLTRANSFERASE"/>
    <property type="match status" value="1"/>
</dbReference>
<accession>A0A060SQS0</accession>
<comment type="caution">
    <text evidence="5">Lacks conserved residue(s) required for the propagation of feature annotation.</text>
</comment>
<dbReference type="PANTHER" id="PTHR12714">
    <property type="entry name" value="PROTEIN-S ISOPRENYLCYSTEINE O-METHYLTRANSFERASE"/>
    <property type="match status" value="1"/>
</dbReference>
<feature type="transmembrane region" description="Helical" evidence="5">
    <location>
        <begin position="166"/>
        <end position="186"/>
    </location>
</feature>
<feature type="chain" id="PRO_5012068054" description="Protein-S-isoprenylcysteine O-methyltransferase" evidence="6">
    <location>
        <begin position="16"/>
        <end position="220"/>
    </location>
</feature>
<dbReference type="GO" id="GO:0004671">
    <property type="term" value="F:protein C-terminal S-isoprenylcysteine carboxyl O-methyltransferase activity"/>
    <property type="evidence" value="ECO:0007669"/>
    <property type="project" value="UniProtKB-EC"/>
</dbReference>
<evidence type="ECO:0000313" key="7">
    <source>
        <dbReference type="EMBL" id="CDO76872.1"/>
    </source>
</evidence>
<dbReference type="Pfam" id="PF04140">
    <property type="entry name" value="ICMT"/>
    <property type="match status" value="1"/>
</dbReference>
<dbReference type="HOGENOM" id="CLU_065200_6_0_1"/>
<protein>
    <recommendedName>
        <fullName evidence="5">Protein-S-isoprenylcysteine O-methyltransferase</fullName>
        <ecNumber evidence="5">2.1.1.100</ecNumber>
    </recommendedName>
</protein>
<comment type="similarity">
    <text evidence="5">Belongs to the class VI-like SAM-binding methyltransferase superfamily. Isoprenylcysteine carboxyl methyltransferase family.</text>
</comment>
<dbReference type="InterPro" id="IPR007269">
    <property type="entry name" value="ICMT_MeTrfase"/>
</dbReference>
<dbReference type="Gene3D" id="1.20.120.1630">
    <property type="match status" value="1"/>
</dbReference>
<keyword evidence="5" id="KW-0808">Transferase</keyword>
<feature type="signal peptide" evidence="6">
    <location>
        <begin position="1"/>
        <end position="15"/>
    </location>
</feature>
<dbReference type="OMA" id="ICASHEQ"/>
<evidence type="ECO:0000256" key="4">
    <source>
        <dbReference type="ARBA" id="ARBA00023136"/>
    </source>
</evidence>
<dbReference type="GO" id="GO:0032259">
    <property type="term" value="P:methylation"/>
    <property type="evidence" value="ECO:0007669"/>
    <property type="project" value="UniProtKB-KW"/>
</dbReference>